<organism evidence="5 6">
    <name type="scientific">Occallatibacter riparius</name>
    <dbReference type="NCBI Taxonomy" id="1002689"/>
    <lineage>
        <taxon>Bacteria</taxon>
        <taxon>Pseudomonadati</taxon>
        <taxon>Acidobacteriota</taxon>
        <taxon>Terriglobia</taxon>
        <taxon>Terriglobales</taxon>
        <taxon>Acidobacteriaceae</taxon>
        <taxon>Occallatibacter</taxon>
    </lineage>
</organism>
<keyword evidence="6" id="KW-1185">Reference proteome</keyword>
<keyword evidence="2 3" id="KW-0802">TPR repeat</keyword>
<proteinExistence type="predicted"/>
<name>A0A9J7BUK8_9BACT</name>
<dbReference type="InterPro" id="IPR011990">
    <property type="entry name" value="TPR-like_helical_dom_sf"/>
</dbReference>
<evidence type="ECO:0000256" key="2">
    <source>
        <dbReference type="ARBA" id="ARBA00022803"/>
    </source>
</evidence>
<dbReference type="Gene3D" id="1.25.40.10">
    <property type="entry name" value="Tetratricopeptide repeat domain"/>
    <property type="match status" value="1"/>
</dbReference>
<dbReference type="SMART" id="SM00028">
    <property type="entry name" value="TPR"/>
    <property type="match status" value="3"/>
</dbReference>
<keyword evidence="4" id="KW-1133">Transmembrane helix</keyword>
<feature type="repeat" description="TPR" evidence="3">
    <location>
        <begin position="91"/>
        <end position="124"/>
    </location>
</feature>
<dbReference type="PANTHER" id="PTHR44943">
    <property type="entry name" value="CELLULOSE SYNTHASE OPERON PROTEIN C"/>
    <property type="match status" value="1"/>
</dbReference>
<keyword evidence="4" id="KW-0812">Transmembrane</keyword>
<gene>
    <name evidence="5" type="ORF">MOP44_05705</name>
</gene>
<dbReference type="InterPro" id="IPR019734">
    <property type="entry name" value="TPR_rpt"/>
</dbReference>
<dbReference type="Proteomes" id="UP001059380">
    <property type="component" value="Chromosome"/>
</dbReference>
<evidence type="ECO:0000313" key="6">
    <source>
        <dbReference type="Proteomes" id="UP001059380"/>
    </source>
</evidence>
<feature type="repeat" description="TPR" evidence="3">
    <location>
        <begin position="125"/>
        <end position="158"/>
    </location>
</feature>
<reference evidence="5" key="1">
    <citation type="submission" date="2021-04" db="EMBL/GenBank/DDBJ databases">
        <title>Phylogenetic analysis of Acidobacteriaceae.</title>
        <authorList>
            <person name="Qiu L."/>
            <person name="Zhang Q."/>
        </authorList>
    </citation>
    <scope>NUCLEOTIDE SEQUENCE</scope>
    <source>
        <strain evidence="5">DSM 25168</strain>
    </source>
</reference>
<dbReference type="PANTHER" id="PTHR44943:SF8">
    <property type="entry name" value="TPR REPEAT-CONTAINING PROTEIN MJ0263"/>
    <property type="match status" value="1"/>
</dbReference>
<evidence type="ECO:0000256" key="4">
    <source>
        <dbReference type="SAM" id="Phobius"/>
    </source>
</evidence>
<sequence length="216" mass="23813">MESNETMAPPVNRMLQARHVYLMAALCLIAGLAIGYLVRAWRMPAAPVQARVVMPHPPMSGRRPSLEEMKVMADKQAAPLLAKLDKDEKNTDLLVQVGGIYHSAHQYKQAASYYDRAVAAKPSDVAIRTKLAASLFRMGDIDSAIDQLNQALSYDPKDANSLFNLGLIQWQGKLDGKSALATWQKLLKTNPQLAPERKAMVDKMIAEVKAHGHQGQ</sequence>
<dbReference type="InterPro" id="IPR051685">
    <property type="entry name" value="Ycf3/AcsC/BcsC/TPR_MFPF"/>
</dbReference>
<feature type="transmembrane region" description="Helical" evidence="4">
    <location>
        <begin position="20"/>
        <end position="38"/>
    </location>
</feature>
<dbReference type="Pfam" id="PF14559">
    <property type="entry name" value="TPR_19"/>
    <property type="match status" value="1"/>
</dbReference>
<dbReference type="KEGG" id="orp:MOP44_05705"/>
<dbReference type="PROSITE" id="PS50005">
    <property type="entry name" value="TPR"/>
    <property type="match status" value="2"/>
</dbReference>
<accession>A0A9J7BUK8</accession>
<dbReference type="SUPFAM" id="SSF48452">
    <property type="entry name" value="TPR-like"/>
    <property type="match status" value="1"/>
</dbReference>
<evidence type="ECO:0000256" key="1">
    <source>
        <dbReference type="ARBA" id="ARBA00022737"/>
    </source>
</evidence>
<evidence type="ECO:0000313" key="5">
    <source>
        <dbReference type="EMBL" id="UWZ85434.1"/>
    </source>
</evidence>
<protein>
    <submittedName>
        <fullName evidence="5">Tetratricopeptide repeat protein</fullName>
    </submittedName>
</protein>
<dbReference type="AlphaFoldDB" id="A0A9J7BUK8"/>
<evidence type="ECO:0000256" key="3">
    <source>
        <dbReference type="PROSITE-ProRule" id="PRU00339"/>
    </source>
</evidence>
<dbReference type="RefSeq" id="WP_260794965.1">
    <property type="nucleotide sequence ID" value="NZ_CP093313.1"/>
</dbReference>
<dbReference type="EMBL" id="CP093313">
    <property type="protein sequence ID" value="UWZ85434.1"/>
    <property type="molecule type" value="Genomic_DNA"/>
</dbReference>
<keyword evidence="4" id="KW-0472">Membrane</keyword>
<keyword evidence="1" id="KW-0677">Repeat</keyword>